<gene>
    <name evidence="1" type="ORF">HRbin17_00198</name>
</gene>
<name>A0A2H5X948_9BACT</name>
<dbReference type="Gene3D" id="3.20.20.80">
    <property type="entry name" value="Glycosidases"/>
    <property type="match status" value="1"/>
</dbReference>
<protein>
    <submittedName>
        <fullName evidence="1">Uncharacterized protein</fullName>
    </submittedName>
</protein>
<accession>A0A2H5X948</accession>
<organism evidence="1 2">
    <name type="scientific">Candidatus Fervidibacter japonicus</name>
    <dbReference type="NCBI Taxonomy" id="2035412"/>
    <lineage>
        <taxon>Bacteria</taxon>
        <taxon>Candidatus Fervidibacterota</taxon>
        <taxon>Candidatus Fervidibacter</taxon>
    </lineage>
</organism>
<evidence type="ECO:0000313" key="2">
    <source>
        <dbReference type="Proteomes" id="UP000236173"/>
    </source>
</evidence>
<dbReference type="AlphaFoldDB" id="A0A2H5X948"/>
<dbReference type="InterPro" id="IPR017853">
    <property type="entry name" value="GH"/>
</dbReference>
<dbReference type="Proteomes" id="UP000236173">
    <property type="component" value="Unassembled WGS sequence"/>
</dbReference>
<proteinExistence type="predicted"/>
<evidence type="ECO:0000313" key="1">
    <source>
        <dbReference type="EMBL" id="GBC97709.1"/>
    </source>
</evidence>
<reference evidence="2" key="1">
    <citation type="submission" date="2017-09" db="EMBL/GenBank/DDBJ databases">
        <title>Metaegenomics of thermophilic ammonia-oxidizing enrichment culture.</title>
        <authorList>
            <person name="Kato S."/>
            <person name="Suzuki K."/>
        </authorList>
    </citation>
    <scope>NUCLEOTIDE SEQUENCE [LARGE SCALE GENOMIC DNA]</scope>
</reference>
<dbReference type="EMBL" id="BEHT01000002">
    <property type="protein sequence ID" value="GBC97709.1"/>
    <property type="molecule type" value="Genomic_DNA"/>
</dbReference>
<dbReference type="SUPFAM" id="SSF51445">
    <property type="entry name" value="(Trans)glycosidases"/>
    <property type="match status" value="1"/>
</dbReference>
<sequence length="155" mass="17726">MKGNKPWWLVLDEDGNALNYWCFDFREPEWQRYIGEVAEYYVRTFGIDGFRVDAVGGSRTMNWRREGFPPAAKVPSNVPADWWQSELTKVGGQVPPLPYERGSLTLREGGLQRLQVIRQATRKHNPDRAILGEVGIVPSMQEAEYKLKLCGRGEA</sequence>
<comment type="caution">
    <text evidence="1">The sequence shown here is derived from an EMBL/GenBank/DDBJ whole genome shotgun (WGS) entry which is preliminary data.</text>
</comment>